<comment type="subcellular location">
    <subcellularLocation>
        <location evidence="2">Cytoplasm</location>
        <location evidence="2">Cytosol</location>
    </subcellularLocation>
    <subcellularLocation>
        <location evidence="1">Cytoplasmic vesicle</location>
        <location evidence="1">Autophagosome</location>
    </subcellularLocation>
    <subcellularLocation>
        <location evidence="10">Nucleus</location>
        <location evidence="10">Nuclear body</location>
    </subcellularLocation>
</comment>
<sequence>MLFINNYQNSYISVWFFDNHLQPKYTHFLILQTAKSRSGEEKNNIYTMIGKIFAHFLGSTEVDFPAEDNETYKELIEVEKGGWVIINIQENNLLIEDPFENRLIENPSMSVYQVRCLASGEEDQSSDEEESPPGFLPVKHYMSRRLAAWGSSLPSNAHLLAVQRARTHRERKTRSALHKQSLAKMRFPPSDRRYGHFKQPCQRVYNY</sequence>
<keyword evidence="5" id="KW-0805">Transcription regulation</keyword>
<evidence type="ECO:0000313" key="11">
    <source>
        <dbReference type="Ensembl" id="ENSELUP00000090688.1"/>
    </source>
</evidence>
<evidence type="ECO:0000256" key="1">
    <source>
        <dbReference type="ARBA" id="ARBA00004419"/>
    </source>
</evidence>
<accession>A0AAY5KNH5</accession>
<dbReference type="PANTHER" id="PTHR31671">
    <property type="entry name" value="DIABETES AND OBESITY REGULATED, ISOFORM G"/>
    <property type="match status" value="1"/>
</dbReference>
<dbReference type="Proteomes" id="UP000265140">
    <property type="component" value="Chromosome 2"/>
</dbReference>
<dbReference type="InterPro" id="IPR029431">
    <property type="entry name" value="TP53INP"/>
</dbReference>
<keyword evidence="7" id="KW-0804">Transcription</keyword>
<keyword evidence="4" id="KW-0072">Autophagy</keyword>
<reference evidence="11 12" key="1">
    <citation type="submission" date="2020-02" db="EMBL/GenBank/DDBJ databases">
        <title>Esox lucius (northern pike) genome, fEsoLuc1, primary haplotype.</title>
        <authorList>
            <person name="Myers G."/>
            <person name="Karagic N."/>
            <person name="Meyer A."/>
            <person name="Pippel M."/>
            <person name="Reichard M."/>
            <person name="Winkler S."/>
            <person name="Tracey A."/>
            <person name="Sims Y."/>
            <person name="Howe K."/>
            <person name="Rhie A."/>
            <person name="Formenti G."/>
            <person name="Durbin R."/>
            <person name="Fedrigo O."/>
            <person name="Jarvis E.D."/>
        </authorList>
    </citation>
    <scope>NUCLEOTIDE SEQUENCE [LARGE SCALE GENOMIC DNA]</scope>
</reference>
<dbReference type="GO" id="GO:0031410">
    <property type="term" value="C:cytoplasmic vesicle"/>
    <property type="evidence" value="ECO:0007669"/>
    <property type="project" value="UniProtKB-KW"/>
</dbReference>
<dbReference type="GO" id="GO:0016604">
    <property type="term" value="C:nuclear body"/>
    <property type="evidence" value="ECO:0007669"/>
    <property type="project" value="UniProtKB-SubCell"/>
</dbReference>
<dbReference type="AlphaFoldDB" id="A0AAY5KNH5"/>
<evidence type="ECO:0000256" key="2">
    <source>
        <dbReference type="ARBA" id="ARBA00004514"/>
    </source>
</evidence>
<keyword evidence="6" id="KW-0010">Activator</keyword>
<evidence type="ECO:0000313" key="12">
    <source>
        <dbReference type="Proteomes" id="UP000265140"/>
    </source>
</evidence>
<keyword evidence="9" id="KW-0968">Cytoplasmic vesicle</keyword>
<dbReference type="Ensembl" id="ENSELUT00000111064.1">
    <property type="protein sequence ID" value="ENSELUP00000090688.1"/>
    <property type="gene ID" value="ENSELUG00000043957.1"/>
</dbReference>
<proteinExistence type="predicted"/>
<protein>
    <submittedName>
        <fullName evidence="11">Uncharacterized protein</fullName>
    </submittedName>
</protein>
<dbReference type="GO" id="GO:0000045">
    <property type="term" value="P:autophagosome assembly"/>
    <property type="evidence" value="ECO:0007669"/>
    <property type="project" value="TreeGrafter"/>
</dbReference>
<organism evidence="11 12">
    <name type="scientific">Esox lucius</name>
    <name type="common">Northern pike</name>
    <dbReference type="NCBI Taxonomy" id="8010"/>
    <lineage>
        <taxon>Eukaryota</taxon>
        <taxon>Metazoa</taxon>
        <taxon>Chordata</taxon>
        <taxon>Craniata</taxon>
        <taxon>Vertebrata</taxon>
        <taxon>Euteleostomi</taxon>
        <taxon>Actinopterygii</taxon>
        <taxon>Neopterygii</taxon>
        <taxon>Teleostei</taxon>
        <taxon>Protacanthopterygii</taxon>
        <taxon>Esociformes</taxon>
        <taxon>Esocidae</taxon>
        <taxon>Esox</taxon>
    </lineage>
</organism>
<keyword evidence="3" id="KW-0963">Cytoplasm</keyword>
<reference evidence="11" key="2">
    <citation type="submission" date="2025-08" db="UniProtKB">
        <authorList>
            <consortium name="Ensembl"/>
        </authorList>
    </citation>
    <scope>IDENTIFICATION</scope>
</reference>
<keyword evidence="12" id="KW-1185">Reference proteome</keyword>
<dbReference type="GeneID" id="105022736"/>
<dbReference type="Pfam" id="PF14839">
    <property type="entry name" value="DOR"/>
    <property type="match status" value="1"/>
</dbReference>
<dbReference type="GO" id="GO:0005829">
    <property type="term" value="C:cytosol"/>
    <property type="evidence" value="ECO:0007669"/>
    <property type="project" value="UniProtKB-SubCell"/>
</dbReference>
<evidence type="ECO:0000256" key="7">
    <source>
        <dbReference type="ARBA" id="ARBA00023163"/>
    </source>
</evidence>
<name>A0AAY5KNH5_ESOLU</name>
<evidence type="ECO:0000256" key="5">
    <source>
        <dbReference type="ARBA" id="ARBA00023015"/>
    </source>
</evidence>
<evidence type="ECO:0000256" key="4">
    <source>
        <dbReference type="ARBA" id="ARBA00023006"/>
    </source>
</evidence>
<dbReference type="GO" id="GO:0045893">
    <property type="term" value="P:positive regulation of DNA-templated transcription"/>
    <property type="evidence" value="ECO:0007669"/>
    <property type="project" value="TreeGrafter"/>
</dbReference>
<reference evidence="11" key="3">
    <citation type="submission" date="2025-09" db="UniProtKB">
        <authorList>
            <consortium name="Ensembl"/>
        </authorList>
    </citation>
    <scope>IDENTIFICATION</scope>
</reference>
<keyword evidence="8" id="KW-0539">Nucleus</keyword>
<evidence type="ECO:0000256" key="10">
    <source>
        <dbReference type="ARBA" id="ARBA00034306"/>
    </source>
</evidence>
<evidence type="ECO:0000256" key="9">
    <source>
        <dbReference type="ARBA" id="ARBA00023329"/>
    </source>
</evidence>
<dbReference type="KEGG" id="els:105022736"/>
<evidence type="ECO:0000256" key="3">
    <source>
        <dbReference type="ARBA" id="ARBA00022490"/>
    </source>
</evidence>
<dbReference type="GeneTree" id="ENSGT00940000171971"/>
<evidence type="ECO:0000256" key="6">
    <source>
        <dbReference type="ARBA" id="ARBA00023159"/>
    </source>
</evidence>
<dbReference type="RefSeq" id="XP_010889716.1">
    <property type="nucleotide sequence ID" value="XM_010891414.4"/>
</dbReference>
<dbReference type="PANTHER" id="PTHR31671:SF4">
    <property type="entry name" value="SI:CH211-260E23.9"/>
    <property type="match status" value="1"/>
</dbReference>
<dbReference type="GO" id="GO:0005776">
    <property type="term" value="C:autophagosome"/>
    <property type="evidence" value="ECO:0007669"/>
    <property type="project" value="UniProtKB-SubCell"/>
</dbReference>
<evidence type="ECO:0000256" key="8">
    <source>
        <dbReference type="ARBA" id="ARBA00023242"/>
    </source>
</evidence>